<dbReference type="Gene3D" id="2.40.128.130">
    <property type="entry name" value="Autotransporter beta-domain"/>
    <property type="match status" value="1"/>
</dbReference>
<keyword evidence="5" id="KW-1185">Reference proteome</keyword>
<dbReference type="EMBL" id="CQAW01000001">
    <property type="protein sequence ID" value="CNH00823.1"/>
    <property type="molecule type" value="Genomic_DNA"/>
</dbReference>
<organism evidence="4 5">
    <name type="scientific">Yersinia thracica</name>
    <dbReference type="NCBI Taxonomy" id="2890319"/>
    <lineage>
        <taxon>Bacteria</taxon>
        <taxon>Pseudomonadati</taxon>
        <taxon>Pseudomonadota</taxon>
        <taxon>Gammaproteobacteria</taxon>
        <taxon>Enterobacterales</taxon>
        <taxon>Yersiniaceae</taxon>
        <taxon>Yersinia</taxon>
    </lineage>
</organism>
<feature type="compositionally biased region" description="Low complexity" evidence="1">
    <location>
        <begin position="239"/>
        <end position="253"/>
    </location>
</feature>
<accession>A0A0T9ND88</accession>
<keyword evidence="2" id="KW-0732">Signal</keyword>
<feature type="signal peptide" evidence="2">
    <location>
        <begin position="1"/>
        <end position="46"/>
    </location>
</feature>
<dbReference type="AlphaFoldDB" id="A0A0T9ND88"/>
<feature type="chain" id="PRO_5006693783" evidence="2">
    <location>
        <begin position="47"/>
        <end position="604"/>
    </location>
</feature>
<evidence type="ECO:0000256" key="1">
    <source>
        <dbReference type="SAM" id="MobiDB-lite"/>
    </source>
</evidence>
<dbReference type="Proteomes" id="UP000041882">
    <property type="component" value="Unassembled WGS sequence"/>
</dbReference>
<evidence type="ECO:0000256" key="2">
    <source>
        <dbReference type="SAM" id="SignalP"/>
    </source>
</evidence>
<sequence length="604" mass="68071">MYISNIIQPNGRTQNISSNHAKYRLSPCAKAIGVLLLVFSSTVAGANVDTGKKTENIKNLRQELQQVQEMWQHSQYLEDDKSKVEDRKRKLQLVYPAGLREMPETVKQKLESLGEQRKYLDRQLTQHQRDLKLLEKQLEQDHPDIWRTVKSIRLQDLGLKAIRQQLEQEQQPEQRLQLEQRMAELKRDINTINNELKEQLQKQKQQKTGSTAEITPAVEAAVDSADKPKTDSADKTKTAPKAPSSPQKKAPAPKAIPKPAPIIGHNPQVGSYIANQIAAQQMFITDDLQYRQGETRYIDPVTGEEKVSSLWLNTSGAKNRFNSGNDQLRTKSNRYAIQLGGTVNKWSSGGDDQGILGITAGFGKSTNHSHSTSSHHQAQGSVDGYNLGLYSIWYADNQTRLGPYIDLLTQYGWFNNQVKAPNVTTAANYKSYLFTSALETGYKIQLLETADTKLSIQPRAKVMWQRTSGLLHKEPNAILINVEEDNAVTTKLGMRTVLEFDIDTLSSVKNLQISPSFEAHWIHSRVNQGVQLSRAYTNPRRVQDEIELASVNVSPQGNNNIADLKLGIEANIDRNLRLWTYLGHQFGGHNYSDTQATVGMNYRF</sequence>
<proteinExistence type="predicted"/>
<feature type="region of interest" description="Disordered" evidence="1">
    <location>
        <begin position="201"/>
        <end position="260"/>
    </location>
</feature>
<dbReference type="RefSeq" id="WP_155407204.1">
    <property type="nucleotide sequence ID" value="NZ_CQAW01000001.1"/>
</dbReference>
<dbReference type="InterPro" id="IPR005546">
    <property type="entry name" value="Autotransporte_beta"/>
</dbReference>
<dbReference type="PANTHER" id="PTHR12338">
    <property type="entry name" value="AUTOTRANSPORTER"/>
    <property type="match status" value="1"/>
</dbReference>
<dbReference type="SMART" id="SM00869">
    <property type="entry name" value="Autotransporter"/>
    <property type="match status" value="1"/>
</dbReference>
<dbReference type="PANTHER" id="PTHR12338:SF5">
    <property type="entry name" value="ANTIGEN 43-RELATED"/>
    <property type="match status" value="1"/>
</dbReference>
<evidence type="ECO:0000259" key="3">
    <source>
        <dbReference type="PROSITE" id="PS51208"/>
    </source>
</evidence>
<dbReference type="SUPFAM" id="SSF103515">
    <property type="entry name" value="Autotransporter"/>
    <property type="match status" value="1"/>
</dbReference>
<feature type="domain" description="Autotransporter" evidence="3">
    <location>
        <begin position="303"/>
        <end position="604"/>
    </location>
</feature>
<dbReference type="Pfam" id="PF03797">
    <property type="entry name" value="Autotransporter"/>
    <property type="match status" value="1"/>
</dbReference>
<reference evidence="5" key="1">
    <citation type="submission" date="2015-03" db="EMBL/GenBank/DDBJ databases">
        <authorList>
            <consortium name="Pathogen Informatics"/>
            <person name="Murphy D."/>
        </authorList>
    </citation>
    <scope>NUCLEOTIDE SEQUENCE [LARGE SCALE GENOMIC DNA]</scope>
    <source>
        <strain evidence="5">IP6945</strain>
    </source>
</reference>
<dbReference type="InterPro" id="IPR036709">
    <property type="entry name" value="Autotransporte_beta_dom_sf"/>
</dbReference>
<evidence type="ECO:0000313" key="5">
    <source>
        <dbReference type="Proteomes" id="UP000041882"/>
    </source>
</evidence>
<name>A0A0T9ND88_9GAMM</name>
<dbReference type="PROSITE" id="PS51208">
    <property type="entry name" value="AUTOTRANSPORTER"/>
    <property type="match status" value="1"/>
</dbReference>
<protein>
    <submittedName>
        <fullName evidence="4">Type V secretory pathway, adhesin AidA</fullName>
    </submittedName>
</protein>
<feature type="compositionally biased region" description="Basic and acidic residues" evidence="1">
    <location>
        <begin position="224"/>
        <end position="237"/>
    </location>
</feature>
<dbReference type="GO" id="GO:0019867">
    <property type="term" value="C:outer membrane"/>
    <property type="evidence" value="ECO:0007669"/>
    <property type="project" value="InterPro"/>
</dbReference>
<evidence type="ECO:0000313" key="4">
    <source>
        <dbReference type="EMBL" id="CNH00823.1"/>
    </source>
</evidence>
<gene>
    <name evidence="4" type="primary">icsA</name>
    <name evidence="4" type="ORF">ERS008472_00252</name>
</gene>
<dbReference type="InterPro" id="IPR050909">
    <property type="entry name" value="Bact_Autotransporter_VF"/>
</dbReference>
<dbReference type="NCBIfam" id="TIGR01414">
    <property type="entry name" value="autotrans_barl"/>
    <property type="match status" value="1"/>
</dbReference>
<dbReference type="InterPro" id="IPR006315">
    <property type="entry name" value="OM_autotransptr_brl_dom"/>
</dbReference>